<reference evidence="1 2" key="1">
    <citation type="journal article" date="2021" name="Int. J. Syst. Evol. Microbiol.">
        <title>Amazonocrinis nigriterrae gen. nov., sp. nov., Atlanticothrix silvestris gen. nov., sp. nov. and Dendronalium phyllosphericum gen. nov., sp. nov., nostocacean cyanobacteria from Brazilian environments.</title>
        <authorList>
            <person name="Alvarenga D.O."/>
            <person name="Andreote A.P.D."/>
            <person name="Branco L.H.Z."/>
            <person name="Delbaje E."/>
            <person name="Cruz R.B."/>
            <person name="Varani A.M."/>
            <person name="Fiore M.F."/>
        </authorList>
    </citation>
    <scope>NUCLEOTIDE SEQUENCE [LARGE SCALE GENOMIC DNA]</scope>
    <source>
        <strain evidence="1 2">CENA67</strain>
    </source>
</reference>
<comment type="caution">
    <text evidence="1">The sequence shown here is derived from an EMBL/GenBank/DDBJ whole genome shotgun (WGS) entry which is preliminary data.</text>
</comment>
<gene>
    <name evidence="1" type="ORF">I8748_05550</name>
</gene>
<accession>A0A8J7HQ48</accession>
<evidence type="ECO:0000313" key="1">
    <source>
        <dbReference type="EMBL" id="MBH8561648.1"/>
    </source>
</evidence>
<dbReference type="AlphaFoldDB" id="A0A8J7HQ48"/>
<protein>
    <submittedName>
        <fullName evidence="1">Uncharacterized protein</fullName>
    </submittedName>
</protein>
<dbReference type="EMBL" id="JAECZC010000007">
    <property type="protein sequence ID" value="MBH8561648.1"/>
    <property type="molecule type" value="Genomic_DNA"/>
</dbReference>
<dbReference type="Proteomes" id="UP000632766">
    <property type="component" value="Unassembled WGS sequence"/>
</dbReference>
<sequence>MQLTLQQLFGVNAIQDSQTLVIQKSDLSVLTPRSDNTAESLLTAILLKSLENFEGTLTDENNNLITDENNYPIEYSQDDYYELLKVFEWEEKYFKKRNQIDYFADTLIIQEFDVYED</sequence>
<evidence type="ECO:0000313" key="2">
    <source>
        <dbReference type="Proteomes" id="UP000632766"/>
    </source>
</evidence>
<name>A0A8J7HQ48_9NOST</name>
<dbReference type="RefSeq" id="WP_198123654.1">
    <property type="nucleotide sequence ID" value="NZ_JAECZC010000007.1"/>
</dbReference>
<keyword evidence="2" id="KW-1185">Reference proteome</keyword>
<proteinExistence type="predicted"/>
<organism evidence="1 2">
    <name type="scientific">Amazonocrinis nigriterrae CENA67</name>
    <dbReference type="NCBI Taxonomy" id="2794033"/>
    <lineage>
        <taxon>Bacteria</taxon>
        <taxon>Bacillati</taxon>
        <taxon>Cyanobacteriota</taxon>
        <taxon>Cyanophyceae</taxon>
        <taxon>Nostocales</taxon>
        <taxon>Nostocaceae</taxon>
        <taxon>Amazonocrinis</taxon>
        <taxon>Amazonocrinis nigriterrae</taxon>
    </lineage>
</organism>